<keyword evidence="4" id="KW-1185">Reference proteome</keyword>
<dbReference type="SUPFAM" id="SSF69572">
    <property type="entry name" value="Activating enzymes of the ubiquitin-like proteins"/>
    <property type="match status" value="1"/>
</dbReference>
<reference evidence="4" key="1">
    <citation type="journal article" date="2019" name="Int. J. Syst. Evol. Microbiol.">
        <title>The Global Catalogue of Microorganisms (GCM) 10K type strain sequencing project: providing services to taxonomists for standard genome sequencing and annotation.</title>
        <authorList>
            <consortium name="The Broad Institute Genomics Platform"/>
            <consortium name="The Broad Institute Genome Sequencing Center for Infectious Disease"/>
            <person name="Wu L."/>
            <person name="Ma J."/>
        </authorList>
    </citation>
    <scope>NUCLEOTIDE SEQUENCE [LARGE SCALE GENOMIC DNA]</scope>
    <source>
        <strain evidence="4">CGMCC 4.1799</strain>
    </source>
</reference>
<evidence type="ECO:0000259" key="2">
    <source>
        <dbReference type="Pfam" id="PF00899"/>
    </source>
</evidence>
<dbReference type="InterPro" id="IPR000594">
    <property type="entry name" value="ThiF_NAD_FAD-bd"/>
</dbReference>
<evidence type="ECO:0000256" key="1">
    <source>
        <dbReference type="SAM" id="Coils"/>
    </source>
</evidence>
<organism evidence="3 4">
    <name type="scientific">Marinobacter koreensis</name>
    <dbReference type="NCBI Taxonomy" id="335974"/>
    <lineage>
        <taxon>Bacteria</taxon>
        <taxon>Pseudomonadati</taxon>
        <taxon>Pseudomonadota</taxon>
        <taxon>Gammaproteobacteria</taxon>
        <taxon>Pseudomonadales</taxon>
        <taxon>Marinobacteraceae</taxon>
        <taxon>Marinobacter</taxon>
    </lineage>
</organism>
<feature type="coiled-coil region" evidence="1">
    <location>
        <begin position="59"/>
        <end position="86"/>
    </location>
</feature>
<dbReference type="Gene3D" id="3.40.50.720">
    <property type="entry name" value="NAD(P)-binding Rossmann-like Domain"/>
    <property type="match status" value="1"/>
</dbReference>
<evidence type="ECO:0000313" key="4">
    <source>
        <dbReference type="Proteomes" id="UP001596055"/>
    </source>
</evidence>
<protein>
    <submittedName>
        <fullName evidence="3">Molybdopterin-synthase adenylyltransferase MoeB</fullName>
        <ecNumber evidence="3">2.7.7.80</ecNumber>
    </submittedName>
</protein>
<dbReference type="PANTHER" id="PTHR10953:SF102">
    <property type="entry name" value="ADENYLYLTRANSFERASE AND SULFURTRANSFERASE MOCS3"/>
    <property type="match status" value="1"/>
</dbReference>
<keyword evidence="3" id="KW-0808">Transferase</keyword>
<name>A0ABW0RM58_9GAMM</name>
<proteinExistence type="predicted"/>
<evidence type="ECO:0000313" key="3">
    <source>
        <dbReference type="EMBL" id="MFC5545839.1"/>
    </source>
</evidence>
<dbReference type="CDD" id="cd00757">
    <property type="entry name" value="ThiF_MoeB_HesA_family"/>
    <property type="match status" value="1"/>
</dbReference>
<feature type="domain" description="THIF-type NAD/FAD binding fold" evidence="2">
    <location>
        <begin position="10"/>
        <end position="245"/>
    </location>
</feature>
<dbReference type="EC" id="2.7.7.80" evidence="3"/>
<dbReference type="NCBIfam" id="NF004281">
    <property type="entry name" value="PRK05690.1"/>
    <property type="match status" value="1"/>
</dbReference>
<gene>
    <name evidence="3" type="ORF">ACFPQA_12305</name>
</gene>
<dbReference type="InterPro" id="IPR035985">
    <property type="entry name" value="Ubiquitin-activating_enz"/>
</dbReference>
<dbReference type="Proteomes" id="UP001596055">
    <property type="component" value="Unassembled WGS sequence"/>
</dbReference>
<keyword evidence="1" id="KW-0175">Coiled coil</keyword>
<dbReference type="RefSeq" id="WP_248159890.1">
    <property type="nucleotide sequence ID" value="NZ_JAKZAJ010000005.1"/>
</dbReference>
<comment type="caution">
    <text evidence="3">The sequence shown here is derived from an EMBL/GenBank/DDBJ whole genome shotgun (WGS) entry which is preliminary data.</text>
</comment>
<sequence>MLSDEELLRYSRQILMPRFDIAGQEALKSARVLVIGAGGLGCPVALYLGAAGVGHLTLVDDDEIELANLQRQIGFEQDQLGESKAESLADRVRRINPLVSVTAINDRLSGDALKRQVEESSLVLDCSDNFATRFALNRACVAARIPLVSGAAIRGEGQLSVYDRRVEDSPCYHCLYPEQGNEDLTCSQAGVIAPLVGMIGAAQAMEAIKVISGAGKPLIGRLLVLDAWQMQWREMKLARDQECPVCSNPVSGS</sequence>
<accession>A0ABW0RM58</accession>
<keyword evidence="3" id="KW-0548">Nucleotidyltransferase</keyword>
<dbReference type="Pfam" id="PF00899">
    <property type="entry name" value="ThiF"/>
    <property type="match status" value="1"/>
</dbReference>
<dbReference type="EMBL" id="JBHSNL010000004">
    <property type="protein sequence ID" value="MFC5545839.1"/>
    <property type="molecule type" value="Genomic_DNA"/>
</dbReference>
<dbReference type="GO" id="GO:0061605">
    <property type="term" value="F:molybdopterin-synthase adenylyltransferase activity"/>
    <property type="evidence" value="ECO:0007669"/>
    <property type="project" value="UniProtKB-EC"/>
</dbReference>
<dbReference type="InterPro" id="IPR045886">
    <property type="entry name" value="ThiF/MoeB/HesA"/>
</dbReference>
<dbReference type="PANTHER" id="PTHR10953">
    <property type="entry name" value="UBIQUITIN-ACTIVATING ENZYME E1"/>
    <property type="match status" value="1"/>
</dbReference>